<organism evidence="2">
    <name type="scientific">Brugia malayi</name>
    <name type="common">Filarial nematode worm</name>
    <dbReference type="NCBI Taxonomy" id="6279"/>
    <lineage>
        <taxon>Eukaryota</taxon>
        <taxon>Metazoa</taxon>
        <taxon>Ecdysozoa</taxon>
        <taxon>Nematoda</taxon>
        <taxon>Chromadorea</taxon>
        <taxon>Rhabditida</taxon>
        <taxon>Spirurina</taxon>
        <taxon>Spiruromorpha</taxon>
        <taxon>Filarioidea</taxon>
        <taxon>Onchocercidae</taxon>
        <taxon>Brugia</taxon>
    </lineage>
</organism>
<name>A0A1I9G0G5_BRUMA</name>
<protein>
    <submittedName>
        <fullName evidence="2">Bm9054, isoform c</fullName>
    </submittedName>
</protein>
<gene>
    <name evidence="2" type="primary">Bm9054</name>
    <name evidence="2" type="ORF">BM_Bm9054</name>
</gene>
<feature type="region of interest" description="Disordered" evidence="1">
    <location>
        <begin position="143"/>
        <end position="163"/>
    </location>
</feature>
<dbReference type="AlphaFoldDB" id="A0A1I9G0G5"/>
<proteinExistence type="predicted"/>
<reference evidence="2" key="2">
    <citation type="submission" date="2012-12" db="EMBL/GenBank/DDBJ databases">
        <authorList>
            <consortium name="WormBase Consortium"/>
            <person name="Ghedin E."/>
            <person name="Paulini M."/>
        </authorList>
    </citation>
    <scope>NUCLEOTIDE SEQUENCE</scope>
    <source>
        <strain evidence="2">FR3</strain>
    </source>
</reference>
<reference evidence="2" key="1">
    <citation type="journal article" date="2007" name="Science">
        <title>Draft genome of the filarial nematode parasite Brugia malayi.</title>
        <authorList>
            <person name="Ghedin E."/>
            <person name="Wang S."/>
            <person name="Spiro D."/>
            <person name="Caler E."/>
            <person name="Zhao Q."/>
            <person name="Crabtree J."/>
            <person name="Allen J.E."/>
            <person name="Delcher A.L."/>
            <person name="Guiliano D.B."/>
            <person name="Miranda-Saavedra D."/>
            <person name="Angiuoli S.V."/>
            <person name="Creasy T."/>
            <person name="Amedeo P."/>
            <person name="Haas B."/>
            <person name="El-Sayed N.M."/>
            <person name="Wortman J.R."/>
            <person name="Feldblyum T."/>
            <person name="Tallon L."/>
            <person name="Schatz M."/>
            <person name="Shumway M."/>
            <person name="Koo H."/>
            <person name="Salzberg S.L."/>
            <person name="Schobel S."/>
            <person name="Pertea M."/>
            <person name="Pop M."/>
            <person name="White O."/>
            <person name="Barton G.J."/>
            <person name="Carlow C.K."/>
            <person name="Crawford M.J."/>
            <person name="Daub J."/>
            <person name="Dimmic M.W."/>
            <person name="Estes C.F."/>
            <person name="Foster J.M."/>
            <person name="Ganatra M."/>
            <person name="Gregory W.F."/>
            <person name="Johnson N.M."/>
            <person name="Jin J."/>
            <person name="Komuniecki R."/>
            <person name="Korf I."/>
            <person name="Kumar S."/>
            <person name="Laney S."/>
            <person name="Li B.W."/>
            <person name="Li W."/>
            <person name="Lindblom T.H."/>
            <person name="Lustigman S."/>
            <person name="Ma D."/>
            <person name="Maina C.V."/>
            <person name="Martin D.M."/>
            <person name="McCarter J.P."/>
            <person name="McReynolds L."/>
            <person name="Mitreva M."/>
            <person name="Nutman T.B."/>
            <person name="Parkinson J."/>
            <person name="Peregrin-Alvarez J.M."/>
            <person name="Poole C."/>
            <person name="Ren Q."/>
            <person name="Saunders L."/>
            <person name="Sluder A.E."/>
            <person name="Smith K."/>
            <person name="Stanke M."/>
            <person name="Unnasch T.R."/>
            <person name="Ware J."/>
            <person name="Wei A.D."/>
            <person name="Weil G."/>
            <person name="Williams D.J."/>
            <person name="Zhang Y."/>
            <person name="Williams S.A."/>
            <person name="Fraser-Liggett C."/>
            <person name="Slatko B."/>
            <person name="Blaxter M.L."/>
            <person name="Scott A.L."/>
        </authorList>
    </citation>
    <scope>NUCLEOTIDE SEQUENCE</scope>
    <source>
        <strain evidence="2">FR3</strain>
    </source>
</reference>
<evidence type="ECO:0000256" key="1">
    <source>
        <dbReference type="SAM" id="MobiDB-lite"/>
    </source>
</evidence>
<evidence type="ECO:0000313" key="2">
    <source>
        <dbReference type="EMBL" id="CDP92542.1"/>
    </source>
</evidence>
<sequence>MWNVLASSKLFDMHKDDENQDNVTGVEKLSRQIIQKPRILARRVWKRSSNTPDRIESAPLDPKPCSTEKEEFEEIRNEEIDDTEDIFSCTELGDMHKDDENRHASSAEELSRRVIRRPRILAQRTWKKLSNTISSIETTDLDPKPCSIEKKESGNVEMDQASNTEDNQIYFSIWHSEKMTMGNIEKS</sequence>
<feature type="compositionally biased region" description="Basic and acidic residues" evidence="1">
    <location>
        <begin position="143"/>
        <end position="154"/>
    </location>
</feature>
<accession>A0A1I9G0G5</accession>
<dbReference type="OMA" id="PKQMIRK"/>
<dbReference type="EMBL" id="LN856824">
    <property type="protein sequence ID" value="CDP92542.1"/>
    <property type="molecule type" value="Genomic_DNA"/>
</dbReference>